<organism evidence="2 3">
    <name type="scientific">Gigaspora margarita</name>
    <dbReference type="NCBI Taxonomy" id="4874"/>
    <lineage>
        <taxon>Eukaryota</taxon>
        <taxon>Fungi</taxon>
        <taxon>Fungi incertae sedis</taxon>
        <taxon>Mucoromycota</taxon>
        <taxon>Glomeromycotina</taxon>
        <taxon>Glomeromycetes</taxon>
        <taxon>Diversisporales</taxon>
        <taxon>Gigasporaceae</taxon>
        <taxon>Gigaspora</taxon>
    </lineage>
</organism>
<proteinExistence type="predicted"/>
<sequence>RTRILCVSVKKSALLSLKTMFETIDDNEEIIKASIKLIWMATNGKVVNIIFDDLMLSAKVVFDNDTSKIIILEEPEAVLLNINNYIRIRNELVGKGSIVIDEEIGDSIQANANRIESDIAKPAQQTEEQQINKCFKLSKKNQFIFAKNILKYPLDYEHVDKNQQENNDHEETDGSVFSDQLNQSSIKNIKRKDEVQDLETNIQESIQNADPLSHETSNSINIYQSQINKNTKKFKRINEISDEHDNNVTKRVSSNSSKVPKEYDIQASDEYSDSAEEFAEKEFDNAITSRLKKNKKANKKVDDKLLESVPSNLTDNSSSSLPSISEVMNKVNIRTSLLKLPIPNDVPASVLKSQQINMPSVSSITDAQSVNTENEEILPTSINVKAQQKNNEIESASSYLVPIVLVNNNSYKIPHNVIESSTEAVTVGNKDLKRKQLQHSFSESNYVSESSTETVSVKGKDLKKKRVQHTPESDSNRNSTEEVTVSKTENDMAKILKEKFENIMNYQFKIYENQLFSTNSSIEKFFTTNFDDLFDIDNNIIHFSIQTITTYSSKKELLELYLQGHKTLRKHVHDKMKSMLNVETRHELRYWIGTWRLIELLHITRCSANILVESGLTSRYLTRTENAKYDRFLKNLLNDNNAYYKTPEFNKVLLQKVKMLDL</sequence>
<name>A0ABN7VMI1_GIGMA</name>
<comment type="caution">
    <text evidence="2">The sequence shown here is derived from an EMBL/GenBank/DDBJ whole genome shotgun (WGS) entry which is preliminary data.</text>
</comment>
<protein>
    <submittedName>
        <fullName evidence="2">26819_t:CDS:1</fullName>
    </submittedName>
</protein>
<feature type="region of interest" description="Disordered" evidence="1">
    <location>
        <begin position="240"/>
        <end position="262"/>
    </location>
</feature>
<feature type="compositionally biased region" description="Polar residues" evidence="1">
    <location>
        <begin position="249"/>
        <end position="258"/>
    </location>
</feature>
<dbReference type="Proteomes" id="UP000789901">
    <property type="component" value="Unassembled WGS sequence"/>
</dbReference>
<keyword evidence="3" id="KW-1185">Reference proteome</keyword>
<accession>A0ABN7VMI1</accession>
<reference evidence="2 3" key="1">
    <citation type="submission" date="2021-06" db="EMBL/GenBank/DDBJ databases">
        <authorList>
            <person name="Kallberg Y."/>
            <person name="Tangrot J."/>
            <person name="Rosling A."/>
        </authorList>
    </citation>
    <scope>NUCLEOTIDE SEQUENCE [LARGE SCALE GENOMIC DNA]</scope>
    <source>
        <strain evidence="2 3">120-4 pot B 10/14</strain>
    </source>
</reference>
<feature type="region of interest" description="Disordered" evidence="1">
    <location>
        <begin position="457"/>
        <end position="487"/>
    </location>
</feature>
<gene>
    <name evidence="2" type="ORF">GMARGA_LOCUS20436</name>
</gene>
<evidence type="ECO:0000313" key="2">
    <source>
        <dbReference type="EMBL" id="CAG8785926.1"/>
    </source>
</evidence>
<evidence type="ECO:0000256" key="1">
    <source>
        <dbReference type="SAM" id="MobiDB-lite"/>
    </source>
</evidence>
<feature type="non-terminal residue" evidence="2">
    <location>
        <position position="1"/>
    </location>
</feature>
<feature type="compositionally biased region" description="Polar residues" evidence="1">
    <location>
        <begin position="476"/>
        <end position="487"/>
    </location>
</feature>
<dbReference type="EMBL" id="CAJVQB010017919">
    <property type="protein sequence ID" value="CAG8785926.1"/>
    <property type="molecule type" value="Genomic_DNA"/>
</dbReference>
<evidence type="ECO:0000313" key="3">
    <source>
        <dbReference type="Proteomes" id="UP000789901"/>
    </source>
</evidence>
<feature type="region of interest" description="Disordered" evidence="1">
    <location>
        <begin position="164"/>
        <end position="183"/>
    </location>
</feature>